<name>A0A9W4T9E2_9GLOM</name>
<dbReference type="Proteomes" id="UP001153678">
    <property type="component" value="Unassembled WGS sequence"/>
</dbReference>
<reference evidence="1" key="1">
    <citation type="submission" date="2022-08" db="EMBL/GenBank/DDBJ databases">
        <authorList>
            <person name="Kallberg Y."/>
            <person name="Tangrot J."/>
            <person name="Rosling A."/>
        </authorList>
    </citation>
    <scope>NUCLEOTIDE SEQUENCE</scope>
    <source>
        <strain evidence="1">Wild A</strain>
    </source>
</reference>
<gene>
    <name evidence="1" type="ORF">FWILDA_LOCUS18563</name>
</gene>
<feature type="non-terminal residue" evidence="1">
    <location>
        <position position="73"/>
    </location>
</feature>
<keyword evidence="2" id="KW-1185">Reference proteome</keyword>
<feature type="non-terminal residue" evidence="1">
    <location>
        <position position="1"/>
    </location>
</feature>
<protein>
    <submittedName>
        <fullName evidence="1">16116_t:CDS:1</fullName>
    </submittedName>
</protein>
<organism evidence="1 2">
    <name type="scientific">Funneliformis geosporum</name>
    <dbReference type="NCBI Taxonomy" id="1117311"/>
    <lineage>
        <taxon>Eukaryota</taxon>
        <taxon>Fungi</taxon>
        <taxon>Fungi incertae sedis</taxon>
        <taxon>Mucoromycota</taxon>
        <taxon>Glomeromycotina</taxon>
        <taxon>Glomeromycetes</taxon>
        <taxon>Glomerales</taxon>
        <taxon>Glomeraceae</taxon>
        <taxon>Funneliformis</taxon>
    </lineage>
</organism>
<accession>A0A9W4T9E2</accession>
<dbReference type="AlphaFoldDB" id="A0A9W4T9E2"/>
<comment type="caution">
    <text evidence="1">The sequence shown here is derived from an EMBL/GenBank/DDBJ whole genome shotgun (WGS) entry which is preliminary data.</text>
</comment>
<dbReference type="EMBL" id="CAMKVN010018609">
    <property type="protein sequence ID" value="CAI2198420.1"/>
    <property type="molecule type" value="Genomic_DNA"/>
</dbReference>
<evidence type="ECO:0000313" key="1">
    <source>
        <dbReference type="EMBL" id="CAI2198420.1"/>
    </source>
</evidence>
<evidence type="ECO:0000313" key="2">
    <source>
        <dbReference type="Proteomes" id="UP001153678"/>
    </source>
</evidence>
<sequence>LKMRNRKSFKINTISQQCLRSYYISSQSRHSSRMNNLRYSYYSLNSLLRKNTLVFHQKGKVQDTLVTHQVIHQ</sequence>
<proteinExistence type="predicted"/>